<dbReference type="SUPFAM" id="SSF82895">
    <property type="entry name" value="TSP-1 type 1 repeat"/>
    <property type="match status" value="1"/>
</dbReference>
<keyword evidence="1" id="KW-0677">Repeat</keyword>
<keyword evidence="2 3" id="KW-1015">Disulfide bond</keyword>
<evidence type="ECO:0000256" key="2">
    <source>
        <dbReference type="ARBA" id="ARBA00023157"/>
    </source>
</evidence>
<dbReference type="FunFam" id="2.20.100.10:FF:000001">
    <property type="entry name" value="semaphorin-5A isoform X1"/>
    <property type="match status" value="1"/>
</dbReference>
<dbReference type="InterPro" id="IPR009030">
    <property type="entry name" value="Growth_fac_rcpt_cys_sf"/>
</dbReference>
<dbReference type="Gene3D" id="2.10.50.10">
    <property type="entry name" value="Tumor Necrosis Factor Receptor, subunit A, domain 2"/>
    <property type="match status" value="2"/>
</dbReference>
<dbReference type="SMART" id="SM00179">
    <property type="entry name" value="EGF_CA"/>
    <property type="match status" value="2"/>
</dbReference>
<keyword evidence="3" id="KW-0245">EGF-like domain</keyword>
<dbReference type="PROSITE" id="PS50026">
    <property type="entry name" value="EGF_3"/>
    <property type="match status" value="2"/>
</dbReference>
<comment type="caution">
    <text evidence="3">Lacks conserved residue(s) required for the propagation of feature annotation.</text>
</comment>
<name>A0A9D4L7J7_DREPO</name>
<dbReference type="SMART" id="SM01411">
    <property type="entry name" value="Ephrin_rec_like"/>
    <property type="match status" value="2"/>
</dbReference>
<evidence type="ECO:0000313" key="6">
    <source>
        <dbReference type="Proteomes" id="UP000828390"/>
    </source>
</evidence>
<dbReference type="Pfam" id="PF00090">
    <property type="entry name" value="TSP_1"/>
    <property type="match status" value="1"/>
</dbReference>
<evidence type="ECO:0000256" key="1">
    <source>
        <dbReference type="ARBA" id="ARBA00022737"/>
    </source>
</evidence>
<dbReference type="Gene3D" id="2.20.100.10">
    <property type="entry name" value="Thrombospondin type-1 (TSP1) repeat"/>
    <property type="match status" value="1"/>
</dbReference>
<dbReference type="GO" id="GO:0005509">
    <property type="term" value="F:calcium ion binding"/>
    <property type="evidence" value="ECO:0007669"/>
    <property type="project" value="InterPro"/>
</dbReference>
<sequence length="594" mass="63836">MVLPAELIYEGNCEDEKTKQTIREQVLKYLGTIKDDIDNSICPGKDCRVDNLVVVCGSRRKKHIIAKRQASYVRVTFDFATPFDLSNSSVTGAYNELFPLLTSMKGLIAAAVANGTFDIAGFTLPVDAFGTSSKPNIKCPADLKKDGYKCKPCPKGTYLNSTTGNCELCRIGEYNEDDGRTACNLCPADYSTLKEGSKYMDNCTRLCDPGFISSTTMVPCSACPLGSFQPSRGASVCIPCPAMHTTPSTNSTSINQCILFDIKVNSLNGNKLVGTFTSSVPTTFMSMSVWIKRDSGGTGELTISVRGNASDIMSVRLSEIVTVKSGNIEASTAFILSSTRWTHYVVELDFTSYVLTVFIDNLQKIRKVGLTPLSITSGSVHMSSTKDAGVTLSGLTFYPRKLSAEEVAMYSTSCLSNSSDTLYSMVDVVQNIVDGLVIISPSSCDPFDECATAPCGNHTCVNGMGTFMCVCSGGWSGTLCEMPPDFCLNHDCKHGICVQGSGKYTCNCTDFYTGGDCSIPPVNGGWSSWSDRSGCGVTCGGSTQTRQRFCVEPEPGPGGLDCTGSKEETQQCNVMDCPGTFTARRWHILVTANI</sequence>
<dbReference type="EMBL" id="JAIWYP010000003">
    <property type="protein sequence ID" value="KAH3852708.1"/>
    <property type="molecule type" value="Genomic_DNA"/>
</dbReference>
<dbReference type="SMART" id="SM00181">
    <property type="entry name" value="EGF"/>
    <property type="match status" value="2"/>
</dbReference>
<dbReference type="PANTHER" id="PTHR46967">
    <property type="entry name" value="INSULIN-LIKE GROWTH FACTOR BINDING PROTEIN,N-TERMINAL"/>
    <property type="match status" value="1"/>
</dbReference>
<protein>
    <recommendedName>
        <fullName evidence="4">EGF-like domain-containing protein</fullName>
    </recommendedName>
</protein>
<dbReference type="SUPFAM" id="SSF57184">
    <property type="entry name" value="Growth factor receptor domain"/>
    <property type="match status" value="1"/>
</dbReference>
<reference evidence="5" key="1">
    <citation type="journal article" date="2019" name="bioRxiv">
        <title>The Genome of the Zebra Mussel, Dreissena polymorpha: A Resource for Invasive Species Research.</title>
        <authorList>
            <person name="McCartney M.A."/>
            <person name="Auch B."/>
            <person name="Kono T."/>
            <person name="Mallez S."/>
            <person name="Zhang Y."/>
            <person name="Obille A."/>
            <person name="Becker A."/>
            <person name="Abrahante J.E."/>
            <person name="Garbe J."/>
            <person name="Badalamenti J.P."/>
            <person name="Herman A."/>
            <person name="Mangelson H."/>
            <person name="Liachko I."/>
            <person name="Sullivan S."/>
            <person name="Sone E.D."/>
            <person name="Koren S."/>
            <person name="Silverstein K.A.T."/>
            <person name="Beckman K.B."/>
            <person name="Gohl D.M."/>
        </authorList>
    </citation>
    <scope>NUCLEOTIDE SEQUENCE</scope>
    <source>
        <strain evidence="5">Duluth1</strain>
        <tissue evidence="5">Whole animal</tissue>
    </source>
</reference>
<dbReference type="Gene3D" id="2.10.25.10">
    <property type="entry name" value="Laminin"/>
    <property type="match status" value="1"/>
</dbReference>
<organism evidence="5 6">
    <name type="scientific">Dreissena polymorpha</name>
    <name type="common">Zebra mussel</name>
    <name type="synonym">Mytilus polymorpha</name>
    <dbReference type="NCBI Taxonomy" id="45954"/>
    <lineage>
        <taxon>Eukaryota</taxon>
        <taxon>Metazoa</taxon>
        <taxon>Spiralia</taxon>
        <taxon>Lophotrochozoa</taxon>
        <taxon>Mollusca</taxon>
        <taxon>Bivalvia</taxon>
        <taxon>Autobranchia</taxon>
        <taxon>Heteroconchia</taxon>
        <taxon>Euheterodonta</taxon>
        <taxon>Imparidentia</taxon>
        <taxon>Neoheterodontei</taxon>
        <taxon>Myida</taxon>
        <taxon>Dreissenoidea</taxon>
        <taxon>Dreissenidae</taxon>
        <taxon>Dreissena</taxon>
    </lineage>
</organism>
<gene>
    <name evidence="5" type="ORF">DPMN_095221</name>
</gene>
<dbReference type="PROSITE" id="PS01186">
    <property type="entry name" value="EGF_2"/>
    <property type="match status" value="1"/>
</dbReference>
<dbReference type="SUPFAM" id="SSF57196">
    <property type="entry name" value="EGF/Laminin"/>
    <property type="match status" value="2"/>
</dbReference>
<dbReference type="Gene3D" id="2.60.120.200">
    <property type="match status" value="1"/>
</dbReference>
<dbReference type="InterPro" id="IPR011641">
    <property type="entry name" value="Tyr-kin_ephrin_A/B_rcpt-like"/>
</dbReference>
<feature type="disulfide bond" evidence="3">
    <location>
        <begin position="471"/>
        <end position="480"/>
    </location>
</feature>
<feature type="disulfide bond" evidence="3">
    <location>
        <begin position="508"/>
        <end position="517"/>
    </location>
</feature>
<dbReference type="InterPro" id="IPR036383">
    <property type="entry name" value="TSP1_rpt_sf"/>
</dbReference>
<keyword evidence="6" id="KW-1185">Reference proteome</keyword>
<dbReference type="InterPro" id="IPR000152">
    <property type="entry name" value="EGF-type_Asp/Asn_hydroxyl_site"/>
</dbReference>
<dbReference type="PROSITE" id="PS00010">
    <property type="entry name" value="ASX_HYDROXYL"/>
    <property type="match status" value="1"/>
</dbReference>
<evidence type="ECO:0000256" key="3">
    <source>
        <dbReference type="PROSITE-ProRule" id="PRU00076"/>
    </source>
</evidence>
<evidence type="ECO:0000313" key="5">
    <source>
        <dbReference type="EMBL" id="KAH3852708.1"/>
    </source>
</evidence>
<dbReference type="PROSITE" id="PS50092">
    <property type="entry name" value="TSP1"/>
    <property type="match status" value="1"/>
</dbReference>
<dbReference type="InterPro" id="IPR001881">
    <property type="entry name" value="EGF-like_Ca-bd_dom"/>
</dbReference>
<dbReference type="InterPro" id="IPR013320">
    <property type="entry name" value="ConA-like_dom_sf"/>
</dbReference>
<dbReference type="PROSITE" id="PS00022">
    <property type="entry name" value="EGF_1"/>
    <property type="match status" value="2"/>
</dbReference>
<feature type="domain" description="EGF-like" evidence="4">
    <location>
        <begin position="446"/>
        <end position="481"/>
    </location>
</feature>
<dbReference type="InterPro" id="IPR000742">
    <property type="entry name" value="EGF"/>
</dbReference>
<accession>A0A9D4L7J7</accession>
<dbReference type="InterPro" id="IPR000884">
    <property type="entry name" value="TSP1_rpt"/>
</dbReference>
<evidence type="ECO:0000259" key="4">
    <source>
        <dbReference type="PROSITE" id="PS50026"/>
    </source>
</evidence>
<feature type="disulfide bond" evidence="3">
    <location>
        <begin position="450"/>
        <end position="460"/>
    </location>
</feature>
<feature type="domain" description="EGF-like" evidence="4">
    <location>
        <begin position="483"/>
        <end position="518"/>
    </location>
</feature>
<comment type="caution">
    <text evidence="5">The sequence shown here is derived from an EMBL/GenBank/DDBJ whole genome shotgun (WGS) entry which is preliminary data.</text>
</comment>
<dbReference type="CDD" id="cd00054">
    <property type="entry name" value="EGF_CA"/>
    <property type="match status" value="1"/>
</dbReference>
<reference evidence="5" key="2">
    <citation type="submission" date="2020-11" db="EMBL/GenBank/DDBJ databases">
        <authorList>
            <person name="McCartney M.A."/>
            <person name="Auch B."/>
            <person name="Kono T."/>
            <person name="Mallez S."/>
            <person name="Becker A."/>
            <person name="Gohl D.M."/>
            <person name="Silverstein K.A.T."/>
            <person name="Koren S."/>
            <person name="Bechman K.B."/>
            <person name="Herman A."/>
            <person name="Abrahante J.E."/>
            <person name="Garbe J."/>
        </authorList>
    </citation>
    <scope>NUCLEOTIDE SEQUENCE</scope>
    <source>
        <strain evidence="5">Duluth1</strain>
        <tissue evidence="5">Whole animal</tissue>
    </source>
</reference>
<dbReference type="AlphaFoldDB" id="A0A9D4L7J7"/>
<proteinExistence type="predicted"/>
<dbReference type="SUPFAM" id="SSF49899">
    <property type="entry name" value="Concanavalin A-like lectins/glucanases"/>
    <property type="match status" value="1"/>
</dbReference>
<dbReference type="SMART" id="SM00209">
    <property type="entry name" value="TSP1"/>
    <property type="match status" value="1"/>
</dbReference>
<feature type="disulfide bond" evidence="3">
    <location>
        <begin position="487"/>
        <end position="497"/>
    </location>
</feature>
<dbReference type="Proteomes" id="UP000828390">
    <property type="component" value="Unassembled WGS sequence"/>
</dbReference>
<dbReference type="PANTHER" id="PTHR46967:SF2">
    <property type="entry name" value="SUSHI, VON WILLEBRAND FACTOR TYPE A, EGF AND PENTRAXIN DOMAIN-CONTAINING PROTEIN 1-LIKE"/>
    <property type="match status" value="1"/>
</dbReference>
<dbReference type="Pfam" id="PF07699">
    <property type="entry name" value="Ephrin_rec_like"/>
    <property type="match status" value="2"/>
</dbReference>